<dbReference type="Pfam" id="PF00144">
    <property type="entry name" value="Beta-lactamase"/>
    <property type="match status" value="1"/>
</dbReference>
<name>A0A6G1GI67_9PEZI</name>
<dbReference type="PANTHER" id="PTHR43283:SF17">
    <property type="entry name" value="(LOVD), PUTATIVE (AFU_ORTHOLOGUE AFUA_5G00920)-RELATED"/>
    <property type="match status" value="1"/>
</dbReference>
<dbReference type="PANTHER" id="PTHR43283">
    <property type="entry name" value="BETA-LACTAMASE-RELATED"/>
    <property type="match status" value="1"/>
</dbReference>
<dbReference type="EMBL" id="ML975149">
    <property type="protein sequence ID" value="KAF1817672.1"/>
    <property type="molecule type" value="Genomic_DNA"/>
</dbReference>
<dbReference type="InterPro" id="IPR050789">
    <property type="entry name" value="Diverse_Enzym_Activities"/>
</dbReference>
<protein>
    <submittedName>
        <fullName evidence="4 6">Beta-lactamase/transpeptidase-like protein</fullName>
    </submittedName>
</protein>
<dbReference type="InterPro" id="IPR012338">
    <property type="entry name" value="Beta-lactam/transpept-like"/>
</dbReference>
<dbReference type="RefSeq" id="XP_033539303.1">
    <property type="nucleotide sequence ID" value="XM_033676922.1"/>
</dbReference>
<accession>A0A6G1GI67</accession>
<evidence type="ECO:0000313" key="5">
    <source>
        <dbReference type="Proteomes" id="UP000504638"/>
    </source>
</evidence>
<dbReference type="SUPFAM" id="SSF56601">
    <property type="entry name" value="beta-lactamase/transpeptidase-like"/>
    <property type="match status" value="1"/>
</dbReference>
<comment type="similarity">
    <text evidence="1">Belongs to the class-A beta-lactamase family.</text>
</comment>
<keyword evidence="5" id="KW-1185">Reference proteome</keyword>
<evidence type="ECO:0000256" key="1">
    <source>
        <dbReference type="ARBA" id="ARBA00009009"/>
    </source>
</evidence>
<dbReference type="InterPro" id="IPR001466">
    <property type="entry name" value="Beta-lactam-related"/>
</dbReference>
<sequence>MSEFDDLLAKFTEKGHAKVHGALFQCVDKHGNEIYNKISGYDSLGGDAAPLREDCVLKMTSGSKLMASIALLQCVDKGLIGLDEPIAKVLPELEDKEILKLGSESELISEPSKTKITARHLLTHTSGLAYRFLNPLLIKWATTPAAQQDKIGVSIAEKYNVPLVFEPGDGWAYGVGIDWAGLAVRRLHGGMSLEDYMNENIWSKVGLSAPFPTFQISKDPEYKSRLMKAAERTPDGLLQPFEFWQGDNPNEQDGGHGLVATAKDYLAVLADLISDSPKLLKPETIALAFEPQIAPGSPAMTMLQQLRPAWETISGPVSNSEVNHGLLGLLLTGNMPEIGQPKGILGWGGAAGTIWFVSKESGVAGIFGTQISPFGDAAVKELINAWKKDFWSGFNAA</sequence>
<gene>
    <name evidence="4 6" type="ORF">P152DRAFT_408485</name>
</gene>
<dbReference type="AlphaFoldDB" id="A0A6G1GI67"/>
<dbReference type="GeneID" id="54417492"/>
<dbReference type="Gene3D" id="3.40.710.10">
    <property type="entry name" value="DD-peptidase/beta-lactamase superfamily"/>
    <property type="match status" value="1"/>
</dbReference>
<evidence type="ECO:0000313" key="6">
    <source>
        <dbReference type="RefSeq" id="XP_033539303.1"/>
    </source>
</evidence>
<proteinExistence type="inferred from homology"/>
<evidence type="ECO:0000313" key="4">
    <source>
        <dbReference type="EMBL" id="KAF1817672.1"/>
    </source>
</evidence>
<reference evidence="6" key="3">
    <citation type="submission" date="2025-04" db="UniProtKB">
        <authorList>
            <consortium name="RefSeq"/>
        </authorList>
    </citation>
    <scope>IDENTIFICATION</scope>
    <source>
        <strain evidence="6">CBS 781.70</strain>
    </source>
</reference>
<dbReference type="Proteomes" id="UP000504638">
    <property type="component" value="Unplaced"/>
</dbReference>
<organism evidence="4">
    <name type="scientific">Eremomyces bilateralis CBS 781.70</name>
    <dbReference type="NCBI Taxonomy" id="1392243"/>
    <lineage>
        <taxon>Eukaryota</taxon>
        <taxon>Fungi</taxon>
        <taxon>Dikarya</taxon>
        <taxon>Ascomycota</taxon>
        <taxon>Pezizomycotina</taxon>
        <taxon>Dothideomycetes</taxon>
        <taxon>Dothideomycetes incertae sedis</taxon>
        <taxon>Eremomycetales</taxon>
        <taxon>Eremomycetaceae</taxon>
        <taxon>Eremomyces</taxon>
    </lineage>
</organism>
<keyword evidence="2" id="KW-0378">Hydrolase</keyword>
<dbReference type="GO" id="GO:0016787">
    <property type="term" value="F:hydrolase activity"/>
    <property type="evidence" value="ECO:0007669"/>
    <property type="project" value="UniProtKB-KW"/>
</dbReference>
<evidence type="ECO:0000256" key="2">
    <source>
        <dbReference type="ARBA" id="ARBA00022801"/>
    </source>
</evidence>
<evidence type="ECO:0000259" key="3">
    <source>
        <dbReference type="Pfam" id="PF00144"/>
    </source>
</evidence>
<reference evidence="4 6" key="1">
    <citation type="submission" date="2020-01" db="EMBL/GenBank/DDBJ databases">
        <authorList>
            <consortium name="DOE Joint Genome Institute"/>
            <person name="Haridas S."/>
            <person name="Albert R."/>
            <person name="Binder M."/>
            <person name="Bloem J."/>
            <person name="Labutti K."/>
            <person name="Salamov A."/>
            <person name="Andreopoulos B."/>
            <person name="Baker S.E."/>
            <person name="Barry K."/>
            <person name="Bills G."/>
            <person name="Bluhm B.H."/>
            <person name="Cannon C."/>
            <person name="Castanera R."/>
            <person name="Culley D.E."/>
            <person name="Daum C."/>
            <person name="Ezra D."/>
            <person name="Gonzalez J.B."/>
            <person name="Henrissat B."/>
            <person name="Kuo A."/>
            <person name="Liang C."/>
            <person name="Lipzen A."/>
            <person name="Lutzoni F."/>
            <person name="Magnuson J."/>
            <person name="Mondo S."/>
            <person name="Nolan M."/>
            <person name="Ohm R."/>
            <person name="Pangilinan J."/>
            <person name="Park H.-J."/>
            <person name="Ramirez L."/>
            <person name="Alfaro M."/>
            <person name="Sun H."/>
            <person name="Tritt A."/>
            <person name="Yoshinaga Y."/>
            <person name="Zwiers L.-H."/>
            <person name="Turgeon B.G."/>
            <person name="Goodwin S.B."/>
            <person name="Spatafora J.W."/>
            <person name="Crous P.W."/>
            <person name="Grigoriev I.V."/>
        </authorList>
    </citation>
    <scope>NUCLEOTIDE SEQUENCE</scope>
    <source>
        <strain evidence="4 6">CBS 781.70</strain>
    </source>
</reference>
<reference evidence="6" key="2">
    <citation type="submission" date="2020-04" db="EMBL/GenBank/DDBJ databases">
        <authorList>
            <consortium name="NCBI Genome Project"/>
        </authorList>
    </citation>
    <scope>NUCLEOTIDE SEQUENCE</scope>
    <source>
        <strain evidence="6">CBS 781.70</strain>
    </source>
</reference>
<dbReference type="OrthoDB" id="428260at2759"/>
<feature type="domain" description="Beta-lactamase-related" evidence="3">
    <location>
        <begin position="26"/>
        <end position="374"/>
    </location>
</feature>